<feature type="signal peptide" evidence="3">
    <location>
        <begin position="1"/>
        <end position="30"/>
    </location>
</feature>
<keyword evidence="2" id="KW-0378">Hydrolase</keyword>
<organism evidence="4 5">
    <name type="scientific">Streptoalloteichus hindustanus</name>
    <dbReference type="NCBI Taxonomy" id="2017"/>
    <lineage>
        <taxon>Bacteria</taxon>
        <taxon>Bacillati</taxon>
        <taxon>Actinomycetota</taxon>
        <taxon>Actinomycetes</taxon>
        <taxon>Pseudonocardiales</taxon>
        <taxon>Pseudonocardiaceae</taxon>
        <taxon>Streptoalloteichus</taxon>
    </lineage>
</organism>
<gene>
    <name evidence="4" type="ORF">SAMN05444320_104520</name>
</gene>
<dbReference type="Gene3D" id="3.10.450.30">
    <property type="entry name" value="Microbial ribonucleases"/>
    <property type="match status" value="1"/>
</dbReference>
<accession>A0A1M5DMA2</accession>
<dbReference type="SUPFAM" id="SSF53933">
    <property type="entry name" value="Microbial ribonucleases"/>
    <property type="match status" value="1"/>
</dbReference>
<proteinExistence type="predicted"/>
<dbReference type="STRING" id="2017.SAMN05444320_104520"/>
<name>A0A1M5DMA2_STRHI</name>
<evidence type="ECO:0000256" key="3">
    <source>
        <dbReference type="SAM" id="SignalP"/>
    </source>
</evidence>
<evidence type="ECO:0000313" key="5">
    <source>
        <dbReference type="Proteomes" id="UP000184501"/>
    </source>
</evidence>
<dbReference type="Proteomes" id="UP000184501">
    <property type="component" value="Unassembled WGS sequence"/>
</dbReference>
<dbReference type="GO" id="GO:0016787">
    <property type="term" value="F:hydrolase activity"/>
    <property type="evidence" value="ECO:0007669"/>
    <property type="project" value="UniProtKB-KW"/>
</dbReference>
<dbReference type="GO" id="GO:0004521">
    <property type="term" value="F:RNA endonuclease activity"/>
    <property type="evidence" value="ECO:0007669"/>
    <property type="project" value="InterPro"/>
</dbReference>
<keyword evidence="5" id="KW-1185">Reference proteome</keyword>
<dbReference type="Pfam" id="PF00545">
    <property type="entry name" value="Ribonuclease"/>
    <property type="match status" value="1"/>
</dbReference>
<protein>
    <submittedName>
        <fullName evidence="4">Ribonuclease</fullName>
    </submittedName>
</protein>
<evidence type="ECO:0000313" key="4">
    <source>
        <dbReference type="EMBL" id="SHF68080.1"/>
    </source>
</evidence>
<dbReference type="AlphaFoldDB" id="A0A1M5DMA2"/>
<sequence length="137" mass="15623">MRTWWRYRQARTLAAIVVGAVCWCAAPAVACPPASATAVLAVPQEAYDAYARWRARGWPRDRGWYDVEGRKCFAGGRFGNREQRLPADGDYVEYDVLCHPRVPPNRGPRRIVVDFRQSPPLGYYTADHYRTFAAFTP</sequence>
<reference evidence="4 5" key="1">
    <citation type="submission" date="2016-11" db="EMBL/GenBank/DDBJ databases">
        <authorList>
            <person name="Jaros S."/>
            <person name="Januszkiewicz K."/>
            <person name="Wedrychowicz H."/>
        </authorList>
    </citation>
    <scope>NUCLEOTIDE SEQUENCE [LARGE SCALE GENOMIC DNA]</scope>
    <source>
        <strain evidence="4 5">DSM 44523</strain>
    </source>
</reference>
<dbReference type="InterPro" id="IPR016191">
    <property type="entry name" value="Ribonuclease/ribotoxin"/>
</dbReference>
<feature type="chain" id="PRO_5013222999" evidence="3">
    <location>
        <begin position="31"/>
        <end position="137"/>
    </location>
</feature>
<dbReference type="OrthoDB" id="4206279at2"/>
<keyword evidence="1" id="KW-0540">Nuclease</keyword>
<dbReference type="InterPro" id="IPR000026">
    <property type="entry name" value="N1-like"/>
</dbReference>
<evidence type="ECO:0000256" key="1">
    <source>
        <dbReference type="ARBA" id="ARBA00022722"/>
    </source>
</evidence>
<dbReference type="EMBL" id="FQVN01000004">
    <property type="protein sequence ID" value="SHF68080.1"/>
    <property type="molecule type" value="Genomic_DNA"/>
</dbReference>
<keyword evidence="3" id="KW-0732">Signal</keyword>
<dbReference type="GO" id="GO:0003723">
    <property type="term" value="F:RNA binding"/>
    <property type="evidence" value="ECO:0007669"/>
    <property type="project" value="InterPro"/>
</dbReference>
<evidence type="ECO:0000256" key="2">
    <source>
        <dbReference type="ARBA" id="ARBA00022801"/>
    </source>
</evidence>
<dbReference type="RefSeq" id="WP_073483603.1">
    <property type="nucleotide sequence ID" value="NZ_FQVN01000004.1"/>
</dbReference>